<dbReference type="Proteomes" id="UP000190906">
    <property type="component" value="Unassembled WGS sequence"/>
</dbReference>
<evidence type="ECO:0000313" key="3">
    <source>
        <dbReference type="Proteomes" id="UP000190906"/>
    </source>
</evidence>
<name>A0A1S9TMY9_BACCE</name>
<organism evidence="2 3">
    <name type="scientific">Bacillus cereus</name>
    <dbReference type="NCBI Taxonomy" id="1396"/>
    <lineage>
        <taxon>Bacteria</taxon>
        <taxon>Bacillati</taxon>
        <taxon>Bacillota</taxon>
        <taxon>Bacilli</taxon>
        <taxon>Bacillales</taxon>
        <taxon>Bacillaceae</taxon>
        <taxon>Bacillus</taxon>
        <taxon>Bacillus cereus group</taxon>
    </lineage>
</organism>
<feature type="transmembrane region" description="Helical" evidence="1">
    <location>
        <begin position="172"/>
        <end position="195"/>
    </location>
</feature>
<keyword evidence="1" id="KW-1133">Transmembrane helix</keyword>
<protein>
    <submittedName>
        <fullName evidence="2">Uncharacterized protein</fullName>
    </submittedName>
</protein>
<feature type="transmembrane region" description="Helical" evidence="1">
    <location>
        <begin position="204"/>
        <end position="221"/>
    </location>
</feature>
<feature type="transmembrane region" description="Helical" evidence="1">
    <location>
        <begin position="227"/>
        <end position="246"/>
    </location>
</feature>
<keyword evidence="1" id="KW-0472">Membrane</keyword>
<feature type="transmembrane region" description="Helical" evidence="1">
    <location>
        <begin position="393"/>
        <end position="411"/>
    </location>
</feature>
<comment type="caution">
    <text evidence="2">The sequence shown here is derived from an EMBL/GenBank/DDBJ whole genome shotgun (WGS) entry which is preliminary data.</text>
</comment>
<feature type="transmembrane region" description="Helical" evidence="1">
    <location>
        <begin position="38"/>
        <end position="55"/>
    </location>
</feature>
<sequence>MLILRFFSFIYLTFLLFLVTYQDFFLVNKIGEVGRSPIFLLLPFFIMGEILNIKWKKINITKLQKYLFMYIIYVFCVGIIYVFVYSLKGVYVYLNEDIFLKFIKGQVYFIVIFLFYRHCYLLFSIIKIRVIFRAFFVTLMMLNIIMAVEYFSMPNAWMWLHSSDEPYYRIRLLTVESSWTGTIYLIYSILTLYLVKKLFNNFKARLYMITIIMSLLAYVFLTGSKGFFIVFVMSLIFFAFNSINIFRISIKNIIFSFLLLCCTALVFMILKDDFYSSLMSDIEKYTSVSTRLGLFMVAIKVFVTNPLGVGTGVYIVLLAESIQGIIELLREIFLTLFNVSPNLDELQRLMGTTKGLAIKSSFFNWLVQGGIGALLYFFYSCKVANQITKNDKMLRFCLIFVLISVFSFINLEIKYEIWLFFAFIDWNYQNNRPRLNSKI</sequence>
<feature type="transmembrane region" description="Helical" evidence="1">
    <location>
        <begin position="290"/>
        <end position="317"/>
    </location>
</feature>
<feature type="transmembrane region" description="Helical" evidence="1">
    <location>
        <begin position="253"/>
        <end position="270"/>
    </location>
</feature>
<accession>A0A1S9TMY9</accession>
<feature type="transmembrane region" description="Helical" evidence="1">
    <location>
        <begin position="107"/>
        <end position="123"/>
    </location>
</feature>
<gene>
    <name evidence="2" type="ORF">BW897_19975</name>
</gene>
<dbReference type="EMBL" id="MUAJ01000020">
    <property type="protein sequence ID" value="OOR10931.1"/>
    <property type="molecule type" value="Genomic_DNA"/>
</dbReference>
<feature type="transmembrane region" description="Helical" evidence="1">
    <location>
        <begin position="362"/>
        <end position="381"/>
    </location>
</feature>
<dbReference type="AlphaFoldDB" id="A0A1S9TMY9"/>
<evidence type="ECO:0000313" key="2">
    <source>
        <dbReference type="EMBL" id="OOR10931.1"/>
    </source>
</evidence>
<feature type="transmembrane region" description="Helical" evidence="1">
    <location>
        <begin position="67"/>
        <end position="87"/>
    </location>
</feature>
<reference evidence="2 3" key="1">
    <citation type="submission" date="2017-01" db="EMBL/GenBank/DDBJ databases">
        <title>Bacillus cereus isolates.</title>
        <authorList>
            <person name="Beno S.M."/>
        </authorList>
    </citation>
    <scope>NUCLEOTIDE SEQUENCE [LARGE SCALE GENOMIC DNA]</scope>
    <source>
        <strain evidence="2 3">FSL H8-0485</strain>
    </source>
</reference>
<feature type="transmembrane region" description="Helical" evidence="1">
    <location>
        <begin position="130"/>
        <end position="152"/>
    </location>
</feature>
<keyword evidence="1" id="KW-0812">Transmembrane</keyword>
<evidence type="ECO:0000256" key="1">
    <source>
        <dbReference type="SAM" id="Phobius"/>
    </source>
</evidence>
<proteinExistence type="predicted"/>